<reference evidence="3" key="1">
    <citation type="submission" date="2019-08" db="EMBL/GenBank/DDBJ databases">
        <authorList>
            <person name="Kucharzyk K."/>
            <person name="Murdoch R.W."/>
            <person name="Higgins S."/>
            <person name="Loffler F."/>
        </authorList>
    </citation>
    <scope>NUCLEOTIDE SEQUENCE</scope>
</reference>
<name>A0A644XS71_9ZZZZ</name>
<proteinExistence type="inferred from homology"/>
<dbReference type="InterPro" id="IPR005502">
    <property type="entry name" value="Ribosyl_crysJ1"/>
</dbReference>
<dbReference type="GO" id="GO:0016787">
    <property type="term" value="F:hydrolase activity"/>
    <property type="evidence" value="ECO:0007669"/>
    <property type="project" value="UniProtKB-KW"/>
</dbReference>
<evidence type="ECO:0000256" key="1">
    <source>
        <dbReference type="ARBA" id="ARBA00010702"/>
    </source>
</evidence>
<dbReference type="Pfam" id="PF03747">
    <property type="entry name" value="ADP_ribosyl_GH"/>
    <property type="match status" value="1"/>
</dbReference>
<evidence type="ECO:0000313" key="3">
    <source>
        <dbReference type="EMBL" id="MPM16974.1"/>
    </source>
</evidence>
<organism evidence="3">
    <name type="scientific">bioreactor metagenome</name>
    <dbReference type="NCBI Taxonomy" id="1076179"/>
    <lineage>
        <taxon>unclassified sequences</taxon>
        <taxon>metagenomes</taxon>
        <taxon>ecological metagenomes</taxon>
    </lineage>
</organism>
<accession>A0A644XS71</accession>
<evidence type="ECO:0000256" key="2">
    <source>
        <dbReference type="ARBA" id="ARBA00022801"/>
    </source>
</evidence>
<comment type="similarity">
    <text evidence="1">Belongs to the ADP-ribosylglycohydrolase family.</text>
</comment>
<gene>
    <name evidence="3" type="ORF">SDC9_63356</name>
</gene>
<dbReference type="PANTHER" id="PTHR16222">
    <property type="entry name" value="ADP-RIBOSYLGLYCOHYDROLASE"/>
    <property type="match status" value="1"/>
</dbReference>
<dbReference type="InterPro" id="IPR036705">
    <property type="entry name" value="Ribosyl_crysJ1_sf"/>
</dbReference>
<protein>
    <recommendedName>
        <fullName evidence="4">ADP-ribosylglycohydrolase</fullName>
    </recommendedName>
</protein>
<keyword evidence="2" id="KW-0378">Hydrolase</keyword>
<dbReference type="AlphaFoldDB" id="A0A644XS71"/>
<dbReference type="PANTHER" id="PTHR16222:SF24">
    <property type="entry name" value="ADP-RIBOSYLHYDROLASE ARH3"/>
    <property type="match status" value="1"/>
</dbReference>
<evidence type="ECO:0008006" key="4">
    <source>
        <dbReference type="Google" id="ProtNLM"/>
    </source>
</evidence>
<dbReference type="EMBL" id="VSSQ01002709">
    <property type="protein sequence ID" value="MPM16974.1"/>
    <property type="molecule type" value="Genomic_DNA"/>
</dbReference>
<dbReference type="SUPFAM" id="SSF101478">
    <property type="entry name" value="ADP-ribosylglycohydrolase"/>
    <property type="match status" value="1"/>
</dbReference>
<sequence length="259" mass="27762">MLIEHKGGIDPELFVEKIRQWAGSDSKSKNVLGPSTKRALQEIDAGRPIEYAGRMGESNGASMRILPVGIAQDYRNLPELVENVRRICLPTHNTNQAISGASAVAAAVSYAVRRGESFEEMLDVAVEAATLGSEQGFDLCGPSIGKRIRIAQKIALNARDEETFFQDVYDIVGTGLPTVQTVPAVFAAVLFAKGDPTVCARLAANLGGDTDTIGAISCGITGAYSGIERFDHAILDQVIQVNHLDLESVAKQLTELYCL</sequence>
<dbReference type="Gene3D" id="1.10.4080.10">
    <property type="entry name" value="ADP-ribosylation/Crystallin J1"/>
    <property type="match status" value="1"/>
</dbReference>
<dbReference type="InterPro" id="IPR050792">
    <property type="entry name" value="ADP-ribosylglycohydrolase"/>
</dbReference>
<comment type="caution">
    <text evidence="3">The sequence shown here is derived from an EMBL/GenBank/DDBJ whole genome shotgun (WGS) entry which is preliminary data.</text>
</comment>